<dbReference type="EMBL" id="JAGIKT010000008">
    <property type="protein sequence ID" value="MBP0110644.1"/>
    <property type="molecule type" value="Genomic_DNA"/>
</dbReference>
<dbReference type="AlphaFoldDB" id="A0A2U3Q6D0"/>
<keyword evidence="4" id="KW-1185">Reference proteome</keyword>
<organism evidence="2 3">
    <name type="scientific">Bradyrhizobium vignae</name>
    <dbReference type="NCBI Taxonomy" id="1549949"/>
    <lineage>
        <taxon>Bacteria</taxon>
        <taxon>Pseudomonadati</taxon>
        <taxon>Pseudomonadota</taxon>
        <taxon>Alphaproteobacteria</taxon>
        <taxon>Hyphomicrobiales</taxon>
        <taxon>Nitrobacteraceae</taxon>
        <taxon>Bradyrhizobium</taxon>
    </lineage>
</organism>
<name>A0A2U3Q6D0_9BRAD</name>
<evidence type="ECO:0000313" key="4">
    <source>
        <dbReference type="Proteomes" id="UP000669317"/>
    </source>
</evidence>
<proteinExistence type="predicted"/>
<dbReference type="Proteomes" id="UP000669317">
    <property type="component" value="Unassembled WGS sequence"/>
</dbReference>
<dbReference type="RefSeq" id="WP_197711507.1">
    <property type="nucleotide sequence ID" value="NZ_JAGIKT010000008.1"/>
</dbReference>
<reference evidence="2 3" key="1">
    <citation type="submission" date="2018-03" db="EMBL/GenBank/DDBJ databases">
        <authorList>
            <person name="Gully D."/>
        </authorList>
    </citation>
    <scope>NUCLEOTIDE SEQUENCE [LARGE SCALE GENOMIC DNA]</scope>
    <source>
        <strain evidence="2">ORS3257</strain>
    </source>
</reference>
<dbReference type="Proteomes" id="UP000246085">
    <property type="component" value="Chromosome BRAD3257"/>
</dbReference>
<gene>
    <name evidence="2" type="ORF">BRAD3257_6050</name>
    <name evidence="1" type="ORF">JWS04_05975</name>
</gene>
<dbReference type="EMBL" id="LS398110">
    <property type="protein sequence ID" value="SPP96972.1"/>
    <property type="molecule type" value="Genomic_DNA"/>
</dbReference>
<accession>A0A2U3Q6D0</accession>
<evidence type="ECO:0000313" key="2">
    <source>
        <dbReference type="EMBL" id="SPP96972.1"/>
    </source>
</evidence>
<protein>
    <submittedName>
        <fullName evidence="2">Uncharacterized protein</fullName>
    </submittedName>
</protein>
<evidence type="ECO:0000313" key="1">
    <source>
        <dbReference type="EMBL" id="MBP0110644.1"/>
    </source>
</evidence>
<dbReference type="Gene3D" id="3.30.365.10">
    <property type="entry name" value="Aldehyde oxidase/xanthine dehydrogenase, molybdopterin binding domain"/>
    <property type="match status" value="1"/>
</dbReference>
<reference evidence="1 4" key="2">
    <citation type="submission" date="2021-03" db="EMBL/GenBank/DDBJ databases">
        <title>Genome Sequence of Bradyrhizobium vignae strain ISRA400.</title>
        <authorList>
            <person name="Tisa L.S."/>
            <person name="Svistoonoff S."/>
            <person name="Hocher V."/>
            <person name="Fall S."/>
            <person name="Zaiya A."/>
            <person name="Naing D."/>
            <person name="Niang N."/>
            <person name="Diouf A."/>
            <person name="Dasylva M.C."/>
            <person name="Toure O."/>
            <person name="Gueye M."/>
            <person name="Gully D."/>
            <person name="Tisseyre P."/>
            <person name="Simpson S."/>
            <person name="Morris K."/>
            <person name="Thomas W.K."/>
        </authorList>
    </citation>
    <scope>NUCLEOTIDE SEQUENCE [LARGE SCALE GENOMIC DNA]</scope>
    <source>
        <strain evidence="1 4">ISRA400</strain>
    </source>
</reference>
<evidence type="ECO:0000313" key="3">
    <source>
        <dbReference type="Proteomes" id="UP000246085"/>
    </source>
</evidence>
<sequence>MAEGGVMGALGVLPSAVNDALAPFGVIVDRQPLSPMYLRELLRGRTNKEQT</sequence>
<dbReference type="KEGG" id="bvz:BRAD3257_6050"/>